<keyword evidence="16" id="KW-0175">Coiled coil</keyword>
<dbReference type="SUPFAM" id="SSF50630">
    <property type="entry name" value="Acid proteases"/>
    <property type="match status" value="1"/>
</dbReference>
<organism evidence="20 21">
    <name type="scientific">Hibiscus trionum</name>
    <name type="common">Flower of an hour</name>
    <dbReference type="NCBI Taxonomy" id="183268"/>
    <lineage>
        <taxon>Eukaryota</taxon>
        <taxon>Viridiplantae</taxon>
        <taxon>Streptophyta</taxon>
        <taxon>Embryophyta</taxon>
        <taxon>Tracheophyta</taxon>
        <taxon>Spermatophyta</taxon>
        <taxon>Magnoliopsida</taxon>
        <taxon>eudicotyledons</taxon>
        <taxon>Gunneridae</taxon>
        <taxon>Pentapetalae</taxon>
        <taxon>rosids</taxon>
        <taxon>malvids</taxon>
        <taxon>Malvales</taxon>
        <taxon>Malvaceae</taxon>
        <taxon>Malvoideae</taxon>
        <taxon>Hibiscus</taxon>
    </lineage>
</organism>
<feature type="domain" description="Reverse transcriptase" evidence="18">
    <location>
        <begin position="583"/>
        <end position="762"/>
    </location>
</feature>
<dbReference type="EMBL" id="BSYR01000019">
    <property type="protein sequence ID" value="GMI81659.1"/>
    <property type="molecule type" value="Genomic_DNA"/>
</dbReference>
<dbReference type="OrthoDB" id="913103at2759"/>
<comment type="caution">
    <text evidence="20">The sequence shown here is derived from an EMBL/GenBank/DDBJ whole genome shotgun (WGS) entry which is preliminary data.</text>
</comment>
<dbReference type="InterPro" id="IPR041577">
    <property type="entry name" value="RT_RNaseH_2"/>
</dbReference>
<dbReference type="Gene3D" id="3.10.20.370">
    <property type="match status" value="1"/>
</dbReference>
<keyword evidence="8" id="KW-0378">Hydrolase</keyword>
<accession>A0A9W7HPE7</accession>
<keyword evidence="10" id="KW-0229">DNA integration</keyword>
<dbReference type="Pfam" id="PF00078">
    <property type="entry name" value="RVT_1"/>
    <property type="match status" value="1"/>
</dbReference>
<feature type="region of interest" description="Disordered" evidence="17">
    <location>
        <begin position="1409"/>
        <end position="1472"/>
    </location>
</feature>
<dbReference type="InterPro" id="IPR043502">
    <property type="entry name" value="DNA/RNA_pol_sf"/>
</dbReference>
<dbReference type="GO" id="GO:0004190">
    <property type="term" value="F:aspartic-type endopeptidase activity"/>
    <property type="evidence" value="ECO:0007669"/>
    <property type="project" value="UniProtKB-KW"/>
</dbReference>
<dbReference type="GO" id="GO:0046872">
    <property type="term" value="F:metal ion binding"/>
    <property type="evidence" value="ECO:0007669"/>
    <property type="project" value="UniProtKB-KW"/>
</dbReference>
<evidence type="ECO:0000256" key="17">
    <source>
        <dbReference type="SAM" id="MobiDB-lite"/>
    </source>
</evidence>
<reference evidence="20" key="1">
    <citation type="submission" date="2023-05" db="EMBL/GenBank/DDBJ databases">
        <title>Genome and transcriptome analyses reveal genes involved in the formation of fine ridges on petal epidermal cells in Hibiscus trionum.</title>
        <authorList>
            <person name="Koshimizu S."/>
            <person name="Masuda S."/>
            <person name="Ishii T."/>
            <person name="Shirasu K."/>
            <person name="Hoshino A."/>
            <person name="Arita M."/>
        </authorList>
    </citation>
    <scope>NUCLEOTIDE SEQUENCE</scope>
    <source>
        <strain evidence="20">Hamamatsu line</strain>
    </source>
</reference>
<keyword evidence="7" id="KW-0255">Endonuclease</keyword>
<dbReference type="InterPro" id="IPR041588">
    <property type="entry name" value="Integrase_H2C2"/>
</dbReference>
<feature type="coiled-coil region" evidence="16">
    <location>
        <begin position="1264"/>
        <end position="1291"/>
    </location>
</feature>
<evidence type="ECO:0000256" key="15">
    <source>
        <dbReference type="ARBA" id="ARBA00023268"/>
    </source>
</evidence>
<dbReference type="InterPro" id="IPR043128">
    <property type="entry name" value="Rev_trsase/Diguanyl_cyclase"/>
</dbReference>
<evidence type="ECO:0000259" key="19">
    <source>
        <dbReference type="PROSITE" id="PS50994"/>
    </source>
</evidence>
<dbReference type="InterPro" id="IPR001584">
    <property type="entry name" value="Integrase_cat-core"/>
</dbReference>
<evidence type="ECO:0000256" key="9">
    <source>
        <dbReference type="ARBA" id="ARBA00022842"/>
    </source>
</evidence>
<evidence type="ECO:0000256" key="2">
    <source>
        <dbReference type="ARBA" id="ARBA00022679"/>
    </source>
</evidence>
<dbReference type="InterPro" id="IPR012337">
    <property type="entry name" value="RNaseH-like_sf"/>
</dbReference>
<evidence type="ECO:0000256" key="11">
    <source>
        <dbReference type="ARBA" id="ARBA00022918"/>
    </source>
</evidence>
<dbReference type="GO" id="GO:0006508">
    <property type="term" value="P:proteolysis"/>
    <property type="evidence" value="ECO:0007669"/>
    <property type="project" value="UniProtKB-KW"/>
</dbReference>
<evidence type="ECO:0000256" key="4">
    <source>
        <dbReference type="ARBA" id="ARBA00022722"/>
    </source>
</evidence>
<dbReference type="Gene3D" id="2.40.70.10">
    <property type="entry name" value="Acid Proteases"/>
    <property type="match status" value="1"/>
</dbReference>
<keyword evidence="12" id="KW-0239">DNA-directed DNA polymerase</keyword>
<evidence type="ECO:0008006" key="22">
    <source>
        <dbReference type="Google" id="ProtNLM"/>
    </source>
</evidence>
<evidence type="ECO:0000313" key="21">
    <source>
        <dbReference type="Proteomes" id="UP001165190"/>
    </source>
</evidence>
<evidence type="ECO:0000256" key="6">
    <source>
        <dbReference type="ARBA" id="ARBA00022750"/>
    </source>
</evidence>
<keyword evidence="4" id="KW-0540">Nuclease</keyword>
<dbReference type="Gene3D" id="3.30.420.10">
    <property type="entry name" value="Ribonuclease H-like superfamily/Ribonuclease H"/>
    <property type="match status" value="1"/>
</dbReference>
<dbReference type="Gene3D" id="3.10.10.10">
    <property type="entry name" value="HIV Type 1 Reverse Transcriptase, subunit A, domain 1"/>
    <property type="match status" value="1"/>
</dbReference>
<dbReference type="InterPro" id="IPR000477">
    <property type="entry name" value="RT_dom"/>
</dbReference>
<keyword evidence="15" id="KW-0511">Multifunctional enzyme</keyword>
<evidence type="ECO:0000256" key="1">
    <source>
        <dbReference type="ARBA" id="ARBA00022670"/>
    </source>
</evidence>
<sequence length="1472" mass="167537">MVNHADSIKSLQDTATRHDQVLTSLQNHVEEQKLANAKTQQDFQEVMRRLAEISLQLGRTTHSEPAIGEPAMNRGKAKMKTETDDDFPFPPKPVFVELPLFTGQDPEEWVASAQDFFDFYGTEDHHRVTMASFRMDGVAKKWFRWMQRRRQLAGWNHLVEAIRKRFAVTEIESPEGQLTKLTQTATVEEYQTRFEDMVLRTTNLPEEFLTQCFISGLRSEIKGEVLGQRPTSMNEAMALARFHEARFNENKKLWGRATGSKPSPLLPTPPTLSVSPRGMPGRPPQRNQPSRTPTRAIYNQGGFRPLKLKPDARKGGEGRLDSQEEDLSGEEEGLVESGRREQSLVSFNALAGCYAPNTLRVKGEIQGRTVRILIDGGSTHNFVQSRVAKHLGLPVVAAPNFRVLVGNGEKLRNEGCVRDLKVKVQNTELITDFYVLPLEGTEMVLGVAWMATLGPVTMDFSQLTFEFRQNNTPHRWQGETDAGPQLVQLQSIRRMGEIGAVAEMYHLQMEQIASPTLGVEQEEMQKLLDEFKMVFEATNGLPPERKSDHSIHLFPTSKPVNVRPYRYPHFQKGEIERQVQCMLDGQLIQRSSSPFSSPVLLVKKKDGSWRFCVDYRALNAITIKDKYPIPTVDELFDELGASQFFSKLDLLAGYHQIRVRAEDVHKTAFRTHEGHYEFRVMPFGLTNAPSTFQSTMNDIFRPYLRKFVLIFLDDILIFSRDWFDHLTHVRMVLEVLRDHGFVAKRAKCLFGQRTVEYLGHIVSREGLAVDPSKVEAIQLWPEPTTTKEVRGFLGLAGYYRKFIQGFATLASPLTDLLRKGEAFEWTDQAREAFHSLKGKLCSAPVLGLPDFTKDFVVETDASGVGIGAVLTQGDRPIAYYSQKLSPRMQGASTYHREMYAITQAVGKWRQYLLGRRFVIVTDQKSLRELTQQTIQTPEQQKWLSKLIGYDFEIRYRPSKLNSVADALSRKTSLSEEASLMAMSRPMFGIVDDIRVATENDPEMSRLKEQLSQGNEQPGYVIQDGLILYKGRIVVPKESALRAMLLREFHSSVVGGHAGIQRTLNRLSTNFYWKGLRKEVQQFVGNCQVCQRMKSDSLAPAGLLQPLPIPEQVFEDISMDFITGLPQSKGKEAIMVVVDRLTKYGHFFALPRQFDSKLIAKIMVQGSEMARLQGTELCMSSAYHPQTDGQTEALNRCLEMYLRCVAGDDPNKWESYLAWAEYWYNTAYQASASMTPFKALYGREPPTIMSYMEGSSSNTQLDNDLRERDLLLRELKQNLMRAQTRMKHQADKHRREVEFKEGEWAFVRLQPYRQLSLRLKKQQKLSPRFFGPYRIQKRVGSVAYKLELPDSTRIHPVFHVSQLKLCKGHPLQQITPLPLLENWEEPDLSHIATNLEESDVSQSTANLEDKVLNPEEGNVMSKARECPALGAGSRDGATDEPEPQNQPSHVPPVIRKGTRERKPPRALTDFVLR</sequence>
<evidence type="ECO:0000256" key="3">
    <source>
        <dbReference type="ARBA" id="ARBA00022695"/>
    </source>
</evidence>
<dbReference type="SUPFAM" id="SSF56672">
    <property type="entry name" value="DNA/RNA polymerases"/>
    <property type="match status" value="1"/>
</dbReference>
<dbReference type="InterPro" id="IPR005162">
    <property type="entry name" value="Retrotrans_gag_dom"/>
</dbReference>
<evidence type="ECO:0000256" key="16">
    <source>
        <dbReference type="SAM" id="Coils"/>
    </source>
</evidence>
<keyword evidence="11" id="KW-0695">RNA-directed DNA polymerase</keyword>
<dbReference type="InterPro" id="IPR036397">
    <property type="entry name" value="RNaseH_sf"/>
</dbReference>
<keyword evidence="14" id="KW-0233">DNA recombination</keyword>
<dbReference type="InterPro" id="IPR050951">
    <property type="entry name" value="Retrovirus_Pol_polyprotein"/>
</dbReference>
<evidence type="ECO:0000256" key="12">
    <source>
        <dbReference type="ARBA" id="ARBA00022932"/>
    </source>
</evidence>
<gene>
    <name evidence="20" type="ORF">HRI_001835200</name>
</gene>
<feature type="region of interest" description="Disordered" evidence="17">
    <location>
        <begin position="254"/>
        <end position="338"/>
    </location>
</feature>
<dbReference type="InterPro" id="IPR021109">
    <property type="entry name" value="Peptidase_aspartic_dom_sf"/>
</dbReference>
<dbReference type="PANTHER" id="PTHR37984">
    <property type="entry name" value="PROTEIN CBG26694"/>
    <property type="match status" value="1"/>
</dbReference>
<keyword evidence="2" id="KW-0808">Transferase</keyword>
<evidence type="ECO:0000256" key="8">
    <source>
        <dbReference type="ARBA" id="ARBA00022801"/>
    </source>
</evidence>
<dbReference type="PANTHER" id="PTHR37984:SF5">
    <property type="entry name" value="PROTEIN NYNRIN-LIKE"/>
    <property type="match status" value="1"/>
</dbReference>
<dbReference type="GO" id="GO:0015074">
    <property type="term" value="P:DNA integration"/>
    <property type="evidence" value="ECO:0007669"/>
    <property type="project" value="UniProtKB-KW"/>
</dbReference>
<dbReference type="FunFam" id="3.30.70.270:FF:000020">
    <property type="entry name" value="Transposon Tf2-6 polyprotein-like Protein"/>
    <property type="match status" value="1"/>
</dbReference>
<keyword evidence="9" id="KW-0460">Magnesium</keyword>
<dbReference type="GO" id="GO:0003677">
    <property type="term" value="F:DNA binding"/>
    <property type="evidence" value="ECO:0007669"/>
    <property type="project" value="UniProtKB-KW"/>
</dbReference>
<protein>
    <recommendedName>
        <fullName evidence="22">Reverse transcriptase</fullName>
    </recommendedName>
</protein>
<dbReference type="Proteomes" id="UP001165190">
    <property type="component" value="Unassembled WGS sequence"/>
</dbReference>
<name>A0A9W7HPE7_HIBTR</name>
<evidence type="ECO:0000256" key="5">
    <source>
        <dbReference type="ARBA" id="ARBA00022723"/>
    </source>
</evidence>
<feature type="compositionally biased region" description="Basic and acidic residues" evidence="17">
    <location>
        <begin position="308"/>
        <end position="322"/>
    </location>
</feature>
<dbReference type="CDD" id="cd01647">
    <property type="entry name" value="RT_LTR"/>
    <property type="match status" value="1"/>
</dbReference>
<keyword evidence="21" id="KW-1185">Reference proteome</keyword>
<evidence type="ECO:0000256" key="10">
    <source>
        <dbReference type="ARBA" id="ARBA00022908"/>
    </source>
</evidence>
<dbReference type="Pfam" id="PF17921">
    <property type="entry name" value="Integrase_H2C2"/>
    <property type="match status" value="1"/>
</dbReference>
<evidence type="ECO:0000256" key="13">
    <source>
        <dbReference type="ARBA" id="ARBA00023125"/>
    </source>
</evidence>
<dbReference type="InterPro" id="IPR056924">
    <property type="entry name" value="SH3_Tf2-1"/>
</dbReference>
<dbReference type="PROSITE" id="PS50994">
    <property type="entry name" value="INTEGRASE"/>
    <property type="match status" value="1"/>
</dbReference>
<dbReference type="PROSITE" id="PS50878">
    <property type="entry name" value="RT_POL"/>
    <property type="match status" value="1"/>
</dbReference>
<dbReference type="FunFam" id="3.10.10.10:FF:000007">
    <property type="entry name" value="Retrovirus-related Pol polyprotein from transposon 17.6-like Protein"/>
    <property type="match status" value="1"/>
</dbReference>
<dbReference type="Pfam" id="PF03732">
    <property type="entry name" value="Retrotrans_gag"/>
    <property type="match status" value="1"/>
</dbReference>
<feature type="compositionally biased region" description="Acidic residues" evidence="17">
    <location>
        <begin position="323"/>
        <end position="334"/>
    </location>
</feature>
<evidence type="ECO:0000259" key="18">
    <source>
        <dbReference type="PROSITE" id="PS50878"/>
    </source>
</evidence>
<keyword evidence="5" id="KW-0479">Metal-binding</keyword>
<dbReference type="GO" id="GO:0003964">
    <property type="term" value="F:RNA-directed DNA polymerase activity"/>
    <property type="evidence" value="ECO:0007669"/>
    <property type="project" value="UniProtKB-KW"/>
</dbReference>
<dbReference type="FunFam" id="1.10.340.70:FF:000001">
    <property type="entry name" value="Retrovirus-related Pol polyprotein from transposon gypsy-like Protein"/>
    <property type="match status" value="1"/>
</dbReference>
<feature type="domain" description="Integrase catalytic" evidence="19">
    <location>
        <begin position="1134"/>
        <end position="1243"/>
    </location>
</feature>
<dbReference type="CDD" id="cd00303">
    <property type="entry name" value="retropepsin_like"/>
    <property type="match status" value="1"/>
</dbReference>
<dbReference type="SUPFAM" id="SSF53098">
    <property type="entry name" value="Ribonuclease H-like"/>
    <property type="match status" value="1"/>
</dbReference>
<proteinExistence type="predicted"/>
<keyword evidence="1" id="KW-0645">Protease</keyword>
<keyword evidence="6" id="KW-0064">Aspartyl protease</keyword>
<dbReference type="Gene3D" id="1.10.340.70">
    <property type="match status" value="1"/>
</dbReference>
<dbReference type="GO" id="GO:0004519">
    <property type="term" value="F:endonuclease activity"/>
    <property type="evidence" value="ECO:0007669"/>
    <property type="project" value="UniProtKB-KW"/>
</dbReference>
<evidence type="ECO:0000256" key="14">
    <source>
        <dbReference type="ARBA" id="ARBA00023172"/>
    </source>
</evidence>
<keyword evidence="13" id="KW-0238">DNA-binding</keyword>
<dbReference type="Pfam" id="PF13975">
    <property type="entry name" value="gag-asp_proteas"/>
    <property type="match status" value="1"/>
</dbReference>
<dbReference type="CDD" id="cd09274">
    <property type="entry name" value="RNase_HI_RT_Ty3"/>
    <property type="match status" value="1"/>
</dbReference>
<evidence type="ECO:0000313" key="20">
    <source>
        <dbReference type="EMBL" id="GMI81659.1"/>
    </source>
</evidence>
<keyword evidence="3" id="KW-0548">Nucleotidyltransferase</keyword>
<dbReference type="Pfam" id="PF24626">
    <property type="entry name" value="SH3_Tf2-1"/>
    <property type="match status" value="1"/>
</dbReference>
<dbReference type="Gene3D" id="3.30.70.270">
    <property type="match status" value="2"/>
</dbReference>
<evidence type="ECO:0000256" key="7">
    <source>
        <dbReference type="ARBA" id="ARBA00022759"/>
    </source>
</evidence>
<dbReference type="Pfam" id="PF17919">
    <property type="entry name" value="RT_RNaseH_2"/>
    <property type="match status" value="1"/>
</dbReference>
<dbReference type="GO" id="GO:0003887">
    <property type="term" value="F:DNA-directed DNA polymerase activity"/>
    <property type="evidence" value="ECO:0007669"/>
    <property type="project" value="UniProtKB-KW"/>
</dbReference>
<dbReference type="GO" id="GO:0006310">
    <property type="term" value="P:DNA recombination"/>
    <property type="evidence" value="ECO:0007669"/>
    <property type="project" value="UniProtKB-KW"/>
</dbReference>